<feature type="compositionally biased region" description="Basic and acidic residues" evidence="1">
    <location>
        <begin position="219"/>
        <end position="231"/>
    </location>
</feature>
<evidence type="ECO:0000256" key="1">
    <source>
        <dbReference type="SAM" id="MobiDB-lite"/>
    </source>
</evidence>
<proteinExistence type="predicted"/>
<evidence type="ECO:0000313" key="4">
    <source>
        <dbReference type="EMBL" id="KAK6629182.1"/>
    </source>
</evidence>
<keyword evidence="2" id="KW-0472">Membrane</keyword>
<evidence type="ECO:0000313" key="5">
    <source>
        <dbReference type="Proteomes" id="UP001372834"/>
    </source>
</evidence>
<accession>A0AAN8S5B0</accession>
<sequence>MSLKLFQLLLNLWLIALTPTVLSTGSQRWQGDNSVRGNSFGLENFLFQSYDDAEISKVMRDVKKIRPAGEYNTIEHNNRLQFEPDRSSIVGFITTHPPLTNNFNRNYQAQNLPANIATLKTVTPPQRVSIDADVTENKERITKTRPYLRRRKRPQQLAPENKNWKSNRIPDSTPPSRVSVRTTVAPIRASDSSKPNHYPTPVSIKSSGATSTLQPQPSQEERVQEITKLTEDSTAATRVRDQTATKRQQQPTKVTTEKTSTMNLKDFLKQQTETLRLSELLQTQNLSLADLLKGNKDASAILRVSTTPASIFMEVKKKFHSPELAAEPSESKYRKTEIPQKAVTLETTTFKTLSKRVQQKFTGVSVNHTTKIHENSPEEKETTEETIKTSKRTSLYTLNPLNLDSQNRINDFRAKLRNGIRRIPTREPQVTTQTPEKITTTSTEPTTVATKVTEPAKYKTKRIPFKSSNNPELSLIISDKKSELREKYPDRTTSRLPYNKKTTPEIKVKQSDNLVIEPPKPQNSNSERESESVEDSSQETETATVTTLSYEYVTKSSEEIKKPEMKDDLIELLRSQYSADALKKILDSRNMTLEEVLQNREKSTVQSNIEELFSSRQMNNYTTPLSIEIVEPKELNPHKIDLDDLYQSESGVAKGSIIIGQADIVETREGKHYSLPIATIHEESVLNFKPDDLRADTSNTENLALWKLSDKAVIYGSTFPHQGPLPVKRITDKPSIHRSTELPDDEDGIILLETLERHQDAGRKLKMGLNDYRESAKVSESMDKSYIPPAIKSAIIASGVVMGLALFVFIAIFAACGWRQRRVRLKGSSSILNETLTRSEEKPKLTNTLTPVNFNDGKTYKKTIEFDDGTSESGTSIAGSYLWNSLKNTFTSRANTLKGRLDRETKSRDDKLTYRGNESKKKFRHEGVEDSSTYEIQEEKTLKKIDRGRNVINTSFNFKRSTPKDQYFSDVPRRC</sequence>
<comment type="caution">
    <text evidence="4">The sequence shown here is derived from an EMBL/GenBank/DDBJ whole genome shotgun (WGS) entry which is preliminary data.</text>
</comment>
<evidence type="ECO:0000256" key="3">
    <source>
        <dbReference type="SAM" id="SignalP"/>
    </source>
</evidence>
<gene>
    <name evidence="4" type="ORF">RUM43_002999</name>
</gene>
<keyword evidence="3" id="KW-0732">Signal</keyword>
<feature type="transmembrane region" description="Helical" evidence="2">
    <location>
        <begin position="794"/>
        <end position="818"/>
    </location>
</feature>
<protein>
    <submittedName>
        <fullName evidence="4">Uncharacterized protein</fullName>
    </submittedName>
</protein>
<feature type="compositionally biased region" description="Polar residues" evidence="1">
    <location>
        <begin position="164"/>
        <end position="182"/>
    </location>
</feature>
<feature type="chain" id="PRO_5042947967" evidence="3">
    <location>
        <begin position="24"/>
        <end position="975"/>
    </location>
</feature>
<dbReference type="EMBL" id="JAWJWE010000036">
    <property type="protein sequence ID" value="KAK6629182.1"/>
    <property type="molecule type" value="Genomic_DNA"/>
</dbReference>
<keyword evidence="2" id="KW-1133">Transmembrane helix</keyword>
<feature type="signal peptide" evidence="3">
    <location>
        <begin position="1"/>
        <end position="23"/>
    </location>
</feature>
<feature type="compositionally biased region" description="Polar residues" evidence="1">
    <location>
        <begin position="203"/>
        <end position="218"/>
    </location>
</feature>
<reference evidence="4 5" key="1">
    <citation type="submission" date="2023-10" db="EMBL/GenBank/DDBJ databases">
        <title>Genomes of two closely related lineages of the louse Polyplax serrata with different host specificities.</title>
        <authorList>
            <person name="Martinu J."/>
            <person name="Tarabai H."/>
            <person name="Stefka J."/>
            <person name="Hypsa V."/>
        </authorList>
    </citation>
    <scope>NUCLEOTIDE SEQUENCE [LARGE SCALE GENOMIC DNA]</scope>
    <source>
        <strain evidence="4">HR10_N</strain>
    </source>
</reference>
<feature type="region of interest" description="Disordered" evidence="1">
    <location>
        <begin position="132"/>
        <end position="257"/>
    </location>
</feature>
<keyword evidence="2" id="KW-0812">Transmembrane</keyword>
<name>A0AAN8S5B0_POLSC</name>
<dbReference type="AlphaFoldDB" id="A0AAN8S5B0"/>
<evidence type="ECO:0000256" key="2">
    <source>
        <dbReference type="SAM" id="Phobius"/>
    </source>
</evidence>
<feature type="compositionally biased region" description="Polar residues" evidence="1">
    <location>
        <begin position="245"/>
        <end position="257"/>
    </location>
</feature>
<feature type="region of interest" description="Disordered" evidence="1">
    <location>
        <begin position="486"/>
        <end position="544"/>
    </location>
</feature>
<organism evidence="4 5">
    <name type="scientific">Polyplax serrata</name>
    <name type="common">Common mouse louse</name>
    <dbReference type="NCBI Taxonomy" id="468196"/>
    <lineage>
        <taxon>Eukaryota</taxon>
        <taxon>Metazoa</taxon>
        <taxon>Ecdysozoa</taxon>
        <taxon>Arthropoda</taxon>
        <taxon>Hexapoda</taxon>
        <taxon>Insecta</taxon>
        <taxon>Pterygota</taxon>
        <taxon>Neoptera</taxon>
        <taxon>Paraneoptera</taxon>
        <taxon>Psocodea</taxon>
        <taxon>Troctomorpha</taxon>
        <taxon>Phthiraptera</taxon>
        <taxon>Anoplura</taxon>
        <taxon>Polyplacidae</taxon>
        <taxon>Polyplax</taxon>
    </lineage>
</organism>
<dbReference type="Proteomes" id="UP001372834">
    <property type="component" value="Unassembled WGS sequence"/>
</dbReference>